<dbReference type="KEGG" id="foc:127751180"/>
<accession>A0A9C6X6Y5</accession>
<sequence length="112" mass="12843">MPQQHLLLFSSRVNAYKNTMPCLNLNFNSTYNGAGYSFKMISSVPGRSSKFILPDWNRHSRTGVNHFSMYICGSNYLKASVFGVCCIVFLLFLHVMWLLCPEVWPYFSTSLV</sequence>
<evidence type="ECO:0000313" key="2">
    <source>
        <dbReference type="Proteomes" id="UP000504606"/>
    </source>
</evidence>
<name>A0A9C6X6Y5_FRAOC</name>
<evidence type="ECO:0000313" key="3">
    <source>
        <dbReference type="RefSeq" id="XP_052130266.1"/>
    </source>
</evidence>
<dbReference type="GeneID" id="127751180"/>
<keyword evidence="1" id="KW-0472">Membrane</keyword>
<feature type="transmembrane region" description="Helical" evidence="1">
    <location>
        <begin position="76"/>
        <end position="99"/>
    </location>
</feature>
<dbReference type="AlphaFoldDB" id="A0A9C6X6Y5"/>
<dbReference type="Proteomes" id="UP000504606">
    <property type="component" value="Unplaced"/>
</dbReference>
<protein>
    <submittedName>
        <fullName evidence="3">Uncharacterized protein LOC127751180</fullName>
    </submittedName>
</protein>
<organism evidence="2 3">
    <name type="scientific">Frankliniella occidentalis</name>
    <name type="common">Western flower thrips</name>
    <name type="synonym">Euthrips occidentalis</name>
    <dbReference type="NCBI Taxonomy" id="133901"/>
    <lineage>
        <taxon>Eukaryota</taxon>
        <taxon>Metazoa</taxon>
        <taxon>Ecdysozoa</taxon>
        <taxon>Arthropoda</taxon>
        <taxon>Hexapoda</taxon>
        <taxon>Insecta</taxon>
        <taxon>Pterygota</taxon>
        <taxon>Neoptera</taxon>
        <taxon>Paraneoptera</taxon>
        <taxon>Thysanoptera</taxon>
        <taxon>Terebrantia</taxon>
        <taxon>Thripoidea</taxon>
        <taxon>Thripidae</taxon>
        <taxon>Frankliniella</taxon>
    </lineage>
</organism>
<reference evidence="3" key="1">
    <citation type="submission" date="2025-08" db="UniProtKB">
        <authorList>
            <consortium name="RefSeq"/>
        </authorList>
    </citation>
    <scope>IDENTIFICATION</scope>
    <source>
        <tissue evidence="3">Whole organism</tissue>
    </source>
</reference>
<proteinExistence type="predicted"/>
<keyword evidence="1" id="KW-0812">Transmembrane</keyword>
<gene>
    <name evidence="3" type="primary">LOC127751180</name>
</gene>
<keyword evidence="2" id="KW-1185">Reference proteome</keyword>
<evidence type="ECO:0000256" key="1">
    <source>
        <dbReference type="SAM" id="Phobius"/>
    </source>
</evidence>
<keyword evidence="1" id="KW-1133">Transmembrane helix</keyword>
<dbReference type="RefSeq" id="XP_052130266.1">
    <property type="nucleotide sequence ID" value="XM_052274306.1"/>
</dbReference>